<organism evidence="2">
    <name type="scientific">Glycine soja</name>
    <name type="common">Wild soybean</name>
    <dbReference type="NCBI Taxonomy" id="3848"/>
    <lineage>
        <taxon>Eukaryota</taxon>
        <taxon>Viridiplantae</taxon>
        <taxon>Streptophyta</taxon>
        <taxon>Embryophyta</taxon>
        <taxon>Tracheophyta</taxon>
        <taxon>Spermatophyta</taxon>
        <taxon>Magnoliopsida</taxon>
        <taxon>eudicotyledons</taxon>
        <taxon>Gunneridae</taxon>
        <taxon>Pentapetalae</taxon>
        <taxon>rosids</taxon>
        <taxon>fabids</taxon>
        <taxon>Fabales</taxon>
        <taxon>Fabaceae</taxon>
        <taxon>Papilionoideae</taxon>
        <taxon>50 kb inversion clade</taxon>
        <taxon>NPAAA clade</taxon>
        <taxon>indigoferoid/millettioid clade</taxon>
        <taxon>Phaseoleae</taxon>
        <taxon>Glycine</taxon>
        <taxon>Glycine subgen. Soja</taxon>
    </lineage>
</organism>
<sequence>MNRSWIQAPRISDEYEKGVEDFLKFAQQHAPAVGGKYFCPCVNCVNGRRQALVVIRSHLICDGFIRSYTNWIWHGELPEVSLPADNEAVPLEIRDRMEDMICDLGQEGFLEAHAPYYEDLETDSKLLLYLGCTTFTRLSTVLALINLKARFGWSDKSLTELLVLLKNMLPNDNKLPNSHYEAKKILCPVGLEYKKIYACRNDCVLYRKEFAELRNCPTCGVSRYKQNDGEYTDDVATSNPRPAKGDTEVHFPTLEVRFVDQAIGTFIAWPTHLVREVTNEMLVNDLMCNVLPIALKERNDCEELAITTLVSGNLEELNAHETVSEERVSKILDVHVHVETYVPPTFGIWGNGVHLAVVGYGRNVATAKYSDWVRIRKPLEKLRAPSVRELLLSNDGDHILEGCVANFFVICCMERNSNDEKALCDYGKKYSFQVQTAPISDGVLPGTIRQLVLESEGIPFREVAPSWSECEIWEEAFITNKLDDVIKGFAPTFGSNSDKDDHNGEQLMEDESQIALRRRKKLVLDGDLERQIKDLHEK</sequence>
<reference evidence="2" key="1">
    <citation type="submission" date="2014-07" db="EMBL/GenBank/DDBJ databases">
        <title>Identification of a novel salt tolerance gene in wild soybean by whole-genome sequencing.</title>
        <authorList>
            <person name="Lam H.-M."/>
            <person name="Qi X."/>
            <person name="Li M.-W."/>
            <person name="Liu X."/>
            <person name="Xie M."/>
            <person name="Ni M."/>
            <person name="Xu X."/>
        </authorList>
    </citation>
    <scope>NUCLEOTIDE SEQUENCE [LARGE SCALE GENOMIC DNA]</scope>
    <source>
        <tissue evidence="2">Root</tissue>
    </source>
</reference>
<dbReference type="AlphaFoldDB" id="A0A0B2SKN3"/>
<protein>
    <recommendedName>
        <fullName evidence="1">Transposase-associated domain-containing protein</fullName>
    </recommendedName>
</protein>
<dbReference type="Pfam" id="PF01063">
    <property type="entry name" value="Aminotran_4"/>
    <property type="match status" value="1"/>
</dbReference>
<gene>
    <name evidence="2" type="ORF">glysoja_043059</name>
</gene>
<dbReference type="InterPro" id="IPR036038">
    <property type="entry name" value="Aminotransferase-like"/>
</dbReference>
<dbReference type="InterPro" id="IPR043132">
    <property type="entry name" value="BCAT-like_C"/>
</dbReference>
<dbReference type="PANTHER" id="PTHR47703:SF2">
    <property type="entry name" value="D-AMINOACID AMINOTRANSFERASE-LIKE PLP-DEPENDENT ENZYMES SUPERFAMILY PROTEIN"/>
    <property type="match status" value="1"/>
</dbReference>
<dbReference type="InterPro" id="IPR029480">
    <property type="entry name" value="Transpos_assoc"/>
</dbReference>
<dbReference type="SUPFAM" id="SSF56752">
    <property type="entry name" value="D-aminoacid aminotransferase-like PLP-dependent enzymes"/>
    <property type="match status" value="1"/>
</dbReference>
<dbReference type="Proteomes" id="UP000053555">
    <property type="component" value="Unassembled WGS sequence"/>
</dbReference>
<dbReference type="Gene3D" id="3.20.10.10">
    <property type="entry name" value="D-amino Acid Aminotransferase, subunit A, domain 2"/>
    <property type="match status" value="1"/>
</dbReference>
<proteinExistence type="predicted"/>
<name>A0A0B2SKN3_GLYSO</name>
<dbReference type="EMBL" id="KN642282">
    <property type="protein sequence ID" value="KHN45438.1"/>
    <property type="molecule type" value="Genomic_DNA"/>
</dbReference>
<accession>A0A0B2SKN3</accession>
<feature type="domain" description="Transposase-associated" evidence="1">
    <location>
        <begin position="3"/>
        <end position="76"/>
    </location>
</feature>
<dbReference type="Pfam" id="PF13963">
    <property type="entry name" value="Transpos_assoc"/>
    <property type="match status" value="1"/>
</dbReference>
<evidence type="ECO:0000259" key="1">
    <source>
        <dbReference type="Pfam" id="PF13963"/>
    </source>
</evidence>
<dbReference type="GO" id="GO:0003824">
    <property type="term" value="F:catalytic activity"/>
    <property type="evidence" value="ECO:0007669"/>
    <property type="project" value="InterPro"/>
</dbReference>
<dbReference type="InterPro" id="IPR001544">
    <property type="entry name" value="Aminotrans_IV"/>
</dbReference>
<dbReference type="PANTHER" id="PTHR47703">
    <property type="entry name" value="D-AMINOACID AMINOTRANSFERASE-LIKE PLP-DEPENDENT ENZYMES SUPERFAMILY PROTEIN"/>
    <property type="match status" value="1"/>
</dbReference>
<evidence type="ECO:0000313" key="2">
    <source>
        <dbReference type="EMBL" id="KHN45438.1"/>
    </source>
</evidence>